<evidence type="ECO:0000256" key="1">
    <source>
        <dbReference type="SAM" id="MobiDB-lite"/>
    </source>
</evidence>
<sequence length="344" mass="34715">MKFSASVAMALAPVALARNVRRESPSDLVKRDGHLAAPAPAPVHPPLPGMASGSHETIIIIWANPGGGAATTTINEKVTVTHTVIQEVTQPAAVHPPPAAPVHPPPAEAAPVHPPAVSPPPVHPPPPAEHVPAAAATHTVTVGGPGGLTYQPDQLQANVGDLIIFEFLAQNHTISQSAFATPCDPLAGGMDSGFEFANPNNTVTPPPQVALQVMSPEPMWFYCKQGNHCGQGMVFSVNPTAEKTHALFMAKAIEQKGNGGASPITGGDKAPPAAPAAPPAAPPAAAPPAEFAPGKGQVMPDGSCNCMASCSFSGFPAVGAQGVGASGGYGGALPMNMAAMKMKN</sequence>
<dbReference type="OrthoDB" id="1921208at2759"/>
<reference evidence="3" key="1">
    <citation type="journal article" date="2021" name="Nat. Commun.">
        <title>Genetic determinants of endophytism in the Arabidopsis root mycobiome.</title>
        <authorList>
            <person name="Mesny F."/>
            <person name="Miyauchi S."/>
            <person name="Thiergart T."/>
            <person name="Pickel B."/>
            <person name="Atanasova L."/>
            <person name="Karlsson M."/>
            <person name="Huettel B."/>
            <person name="Barry K.W."/>
            <person name="Haridas S."/>
            <person name="Chen C."/>
            <person name="Bauer D."/>
            <person name="Andreopoulos W."/>
            <person name="Pangilinan J."/>
            <person name="LaButti K."/>
            <person name="Riley R."/>
            <person name="Lipzen A."/>
            <person name="Clum A."/>
            <person name="Drula E."/>
            <person name="Henrissat B."/>
            <person name="Kohler A."/>
            <person name="Grigoriev I.V."/>
            <person name="Martin F.M."/>
            <person name="Hacquard S."/>
        </authorList>
    </citation>
    <scope>NUCLEOTIDE SEQUENCE</scope>
    <source>
        <strain evidence="3">MPI-CAGE-CH-0235</strain>
    </source>
</reference>
<dbReference type="PANTHER" id="PTHR34883:SF4">
    <property type="entry name" value="CUPREDOXIN"/>
    <property type="match status" value="1"/>
</dbReference>
<dbReference type="PANTHER" id="PTHR34883">
    <property type="entry name" value="SERINE-RICH PROTEIN, PUTATIVE-RELATED-RELATED"/>
    <property type="match status" value="1"/>
</dbReference>
<dbReference type="Proteomes" id="UP000813444">
    <property type="component" value="Unassembled WGS sequence"/>
</dbReference>
<keyword evidence="4" id="KW-1185">Reference proteome</keyword>
<keyword evidence="2" id="KW-0732">Signal</keyword>
<dbReference type="CDD" id="cd00920">
    <property type="entry name" value="Cupredoxin"/>
    <property type="match status" value="1"/>
</dbReference>
<comment type="caution">
    <text evidence="3">The sequence shown here is derived from an EMBL/GenBank/DDBJ whole genome shotgun (WGS) entry which is preliminary data.</text>
</comment>
<feature type="chain" id="PRO_5035419531" description="Phytocyanin domain-containing protein" evidence="2">
    <location>
        <begin position="18"/>
        <end position="344"/>
    </location>
</feature>
<dbReference type="InterPro" id="IPR052953">
    <property type="entry name" value="Ser-rich/MCO-related"/>
</dbReference>
<feature type="region of interest" description="Disordered" evidence="1">
    <location>
        <begin position="94"/>
        <end position="124"/>
    </location>
</feature>
<evidence type="ECO:0008006" key="5">
    <source>
        <dbReference type="Google" id="ProtNLM"/>
    </source>
</evidence>
<dbReference type="InterPro" id="IPR008972">
    <property type="entry name" value="Cupredoxin"/>
</dbReference>
<proteinExistence type="predicted"/>
<name>A0A8K0WPB8_9HYPO</name>
<dbReference type="SUPFAM" id="SSF49503">
    <property type="entry name" value="Cupredoxins"/>
    <property type="match status" value="1"/>
</dbReference>
<protein>
    <recommendedName>
        <fullName evidence="5">Phytocyanin domain-containing protein</fullName>
    </recommendedName>
</protein>
<evidence type="ECO:0000313" key="3">
    <source>
        <dbReference type="EMBL" id="KAH7311680.1"/>
    </source>
</evidence>
<gene>
    <name evidence="3" type="ORF">B0I35DRAFT_411843</name>
</gene>
<feature type="compositionally biased region" description="Pro residues" evidence="1">
    <location>
        <begin position="272"/>
        <end position="286"/>
    </location>
</feature>
<evidence type="ECO:0000313" key="4">
    <source>
        <dbReference type="Proteomes" id="UP000813444"/>
    </source>
</evidence>
<feature type="region of interest" description="Disordered" evidence="1">
    <location>
        <begin position="258"/>
        <end position="294"/>
    </location>
</feature>
<accession>A0A8K0WPB8</accession>
<feature type="signal peptide" evidence="2">
    <location>
        <begin position="1"/>
        <end position="17"/>
    </location>
</feature>
<evidence type="ECO:0000256" key="2">
    <source>
        <dbReference type="SAM" id="SignalP"/>
    </source>
</evidence>
<dbReference type="EMBL" id="JAGPNK010000011">
    <property type="protein sequence ID" value="KAH7311680.1"/>
    <property type="molecule type" value="Genomic_DNA"/>
</dbReference>
<dbReference type="Gene3D" id="2.60.40.420">
    <property type="entry name" value="Cupredoxins - blue copper proteins"/>
    <property type="match status" value="1"/>
</dbReference>
<dbReference type="AlphaFoldDB" id="A0A8K0WPB8"/>
<organism evidence="3 4">
    <name type="scientific">Stachybotrys elegans</name>
    <dbReference type="NCBI Taxonomy" id="80388"/>
    <lineage>
        <taxon>Eukaryota</taxon>
        <taxon>Fungi</taxon>
        <taxon>Dikarya</taxon>
        <taxon>Ascomycota</taxon>
        <taxon>Pezizomycotina</taxon>
        <taxon>Sordariomycetes</taxon>
        <taxon>Hypocreomycetidae</taxon>
        <taxon>Hypocreales</taxon>
        <taxon>Stachybotryaceae</taxon>
        <taxon>Stachybotrys</taxon>
    </lineage>
</organism>